<evidence type="ECO:0000259" key="1">
    <source>
        <dbReference type="Pfam" id="PF03572"/>
    </source>
</evidence>
<dbReference type="EMBL" id="CP099631">
    <property type="protein sequence ID" value="UTM21776.1"/>
    <property type="molecule type" value="Genomic_DNA"/>
</dbReference>
<dbReference type="InterPro" id="IPR005151">
    <property type="entry name" value="Tail-specific_protease"/>
</dbReference>
<gene>
    <name evidence="2" type="ORF">NFI80_25210</name>
</gene>
<dbReference type="Gene3D" id="3.90.226.10">
    <property type="entry name" value="2-enoyl-CoA Hydratase, Chain A, domain 1"/>
    <property type="match status" value="1"/>
</dbReference>
<sequence length="270" mass="30112">MKVEYDDETNNLLKTSKLFPFTIMVENGKLRVLYNETAEDQSITPGMEILSINGHQSGQLIKAMIPHISADGYGYSHRNKRLADNFPQNLWLYFGQQDRFTMKAKDSAGKVITTNVVGVTDANREVNRLSIVNLQVRKGVTQFEGRGPNVSLSFTNEGKTANLRIQGFKGKEFENELDSVFRIVDQKNTKTLILDLRGNGGGEDVYGAALVSHLTSAPFRYFRKIQMRTIKPSFGGWSQDLLNILDTGTVADPVDRHLLTGAIKAGINIQ</sequence>
<dbReference type="InterPro" id="IPR029045">
    <property type="entry name" value="ClpP/crotonase-like_dom_sf"/>
</dbReference>
<reference evidence="2" key="1">
    <citation type="submission" date="2022-06" db="EMBL/GenBank/DDBJ databases">
        <title>Novel species in genus Dyadobacter.</title>
        <authorList>
            <person name="Ma C."/>
        </authorList>
    </citation>
    <scope>NUCLEOTIDE SEQUENCE</scope>
    <source>
        <strain evidence="2">CY22</strain>
        <plasmid evidence="2">unnamed</plasmid>
    </source>
</reference>
<feature type="domain" description="Tail specific protease" evidence="1">
    <location>
        <begin position="160"/>
        <end position="216"/>
    </location>
</feature>
<dbReference type="SUPFAM" id="SSF52096">
    <property type="entry name" value="ClpP/crotonase"/>
    <property type="match status" value="1"/>
</dbReference>
<dbReference type="Proteomes" id="UP001055420">
    <property type="component" value="Plasmid unnamed"/>
</dbReference>
<dbReference type="RefSeq" id="WP_254414218.1">
    <property type="nucleotide sequence ID" value="NZ_CP099631.1"/>
</dbReference>
<evidence type="ECO:0000313" key="2">
    <source>
        <dbReference type="EMBL" id="UTM21776.1"/>
    </source>
</evidence>
<evidence type="ECO:0000313" key="3">
    <source>
        <dbReference type="Proteomes" id="UP001055420"/>
    </source>
</evidence>
<organism evidence="2 3">
    <name type="scientific">Dyadobacter chenhuakuii</name>
    <dbReference type="NCBI Taxonomy" id="2909339"/>
    <lineage>
        <taxon>Bacteria</taxon>
        <taxon>Pseudomonadati</taxon>
        <taxon>Bacteroidota</taxon>
        <taxon>Cytophagia</taxon>
        <taxon>Cytophagales</taxon>
        <taxon>Spirosomataceae</taxon>
        <taxon>Dyadobacter</taxon>
    </lineage>
</organism>
<name>A0ABY5E8Y2_9BACT</name>
<keyword evidence="3" id="KW-1185">Reference proteome</keyword>
<dbReference type="Pfam" id="PF03572">
    <property type="entry name" value="Peptidase_S41"/>
    <property type="match status" value="1"/>
</dbReference>
<accession>A0ABY5E8Y2</accession>
<geneLocation type="plasmid" evidence="2 3">
    <name>unnamed</name>
</geneLocation>
<protein>
    <submittedName>
        <fullName evidence="2">S41 family peptidase</fullName>
    </submittedName>
</protein>
<keyword evidence="2" id="KW-0614">Plasmid</keyword>
<proteinExistence type="predicted"/>